<dbReference type="PANTHER" id="PTHR30627:SF1">
    <property type="entry name" value="PEPTIDOGLYCAN D,D-TRANSPEPTIDASE FTSI"/>
    <property type="match status" value="1"/>
</dbReference>
<reference evidence="7" key="1">
    <citation type="submission" date="2021-03" db="EMBL/GenBank/DDBJ databases">
        <title>Actinotalea soli sp. nov., isolated from soil.</title>
        <authorList>
            <person name="Ping W."/>
            <person name="Zhang J."/>
        </authorList>
    </citation>
    <scope>NUCLEOTIDE SEQUENCE</scope>
    <source>
        <strain evidence="7">BY-33</strain>
    </source>
</reference>
<sequence>MLLAIVVVALLALVVRLVQVQVIEASTVAAEAFDQRLTTVAIPAERGDIVDSRGEVLATSVVRYDIFVDQVHLSENLDPADLSEAAGALARLLDLDAAELAPVLWGPEDPDDKRRYVYLTKGVAPDVYEKVLEQEVPGVAGDQASERYYPAGTTAGNVLGFVGAEGYGQAGLEQIYDELLTGEPGSQTYERGARGQRIPTGEQGVEPAVPGEDLQLTLMRDLQYVAQDAIDEQVAASGAEWGVVQIIDVSSGEILVLADSNAVDPNDPGATPTADRGSRSSWTVYEPGSTAKVVTMAAALDAGLATPTSQYVIPDQYTAPNGQQFKDSHEHEDLKLTLTGVLAESSNTGTVMVGQNLPTQVRHDYLSKFGFGRLTGVGLPGESAGILHDADSWDGRTQYAVLFGQGLGATTLQSTQVFATLANGGVRKQPHLVKGTVDEDGTEHPAELAEPERVVSEETAGTIVRMLESAVADGTGANAAIPGYRVAGKTGTAQAFEGNGVIKHVASFIGIAPADDPVLAVNVALYDPKTSIYGGAVAAPVFSEVTGYALRYLGVPPSTGAADLYPTTYE</sequence>
<dbReference type="GO" id="GO:0005886">
    <property type="term" value="C:plasma membrane"/>
    <property type="evidence" value="ECO:0007669"/>
    <property type="project" value="TreeGrafter"/>
</dbReference>
<dbReference type="Gene3D" id="3.40.710.10">
    <property type="entry name" value="DD-peptidase/beta-lactamase superfamily"/>
    <property type="match status" value="1"/>
</dbReference>
<comment type="similarity">
    <text evidence="2">Belongs to the transpeptidase family.</text>
</comment>
<dbReference type="GO" id="GO:0071555">
    <property type="term" value="P:cell wall organization"/>
    <property type="evidence" value="ECO:0007669"/>
    <property type="project" value="TreeGrafter"/>
</dbReference>
<evidence type="ECO:0000259" key="6">
    <source>
        <dbReference type="Pfam" id="PF03717"/>
    </source>
</evidence>
<feature type="domain" description="Penicillin-binding protein transpeptidase" evidence="5">
    <location>
        <begin position="243"/>
        <end position="545"/>
    </location>
</feature>
<feature type="region of interest" description="Disordered" evidence="4">
    <location>
        <begin position="260"/>
        <end position="281"/>
    </location>
</feature>
<dbReference type="InterPro" id="IPR050515">
    <property type="entry name" value="Beta-lactam/transpept"/>
</dbReference>
<dbReference type="Proteomes" id="UP000664209">
    <property type="component" value="Unassembled WGS sequence"/>
</dbReference>
<dbReference type="SUPFAM" id="SSF56519">
    <property type="entry name" value="Penicillin binding protein dimerisation domain"/>
    <property type="match status" value="1"/>
</dbReference>
<dbReference type="PANTHER" id="PTHR30627">
    <property type="entry name" value="PEPTIDOGLYCAN D,D-TRANSPEPTIDASE"/>
    <property type="match status" value="1"/>
</dbReference>
<name>A0A939LSG6_9CELL</name>
<organism evidence="7 8">
    <name type="scientific">Actinotalea soli</name>
    <dbReference type="NCBI Taxonomy" id="2819234"/>
    <lineage>
        <taxon>Bacteria</taxon>
        <taxon>Bacillati</taxon>
        <taxon>Actinomycetota</taxon>
        <taxon>Actinomycetes</taxon>
        <taxon>Micrococcales</taxon>
        <taxon>Cellulomonadaceae</taxon>
        <taxon>Actinotalea</taxon>
    </lineage>
</organism>
<dbReference type="Pfam" id="PF03717">
    <property type="entry name" value="PBP_dimer"/>
    <property type="match status" value="1"/>
</dbReference>
<dbReference type="Pfam" id="PF00905">
    <property type="entry name" value="Transpeptidase"/>
    <property type="match status" value="1"/>
</dbReference>
<keyword evidence="3" id="KW-0472">Membrane</keyword>
<evidence type="ECO:0000256" key="3">
    <source>
        <dbReference type="ARBA" id="ARBA00023136"/>
    </source>
</evidence>
<feature type="domain" description="Penicillin-binding protein dimerisation" evidence="6">
    <location>
        <begin position="42"/>
        <end position="200"/>
    </location>
</feature>
<evidence type="ECO:0000313" key="8">
    <source>
        <dbReference type="Proteomes" id="UP000664209"/>
    </source>
</evidence>
<dbReference type="InterPro" id="IPR005311">
    <property type="entry name" value="PBP_dimer"/>
</dbReference>
<dbReference type="InterPro" id="IPR012338">
    <property type="entry name" value="Beta-lactam/transpept-like"/>
</dbReference>
<dbReference type="InterPro" id="IPR001460">
    <property type="entry name" value="PCN-bd_Tpept"/>
</dbReference>
<comment type="caution">
    <text evidence="7">The sequence shown here is derived from an EMBL/GenBank/DDBJ whole genome shotgun (WGS) entry which is preliminary data.</text>
</comment>
<feature type="region of interest" description="Disordered" evidence="4">
    <location>
        <begin position="187"/>
        <end position="206"/>
    </location>
</feature>
<gene>
    <name evidence="7" type="ORF">J4G33_15780</name>
</gene>
<evidence type="ECO:0000313" key="7">
    <source>
        <dbReference type="EMBL" id="MBO1753268.1"/>
    </source>
</evidence>
<dbReference type="Gene3D" id="3.90.1310.10">
    <property type="entry name" value="Penicillin-binding protein 2a (Domain 2)"/>
    <property type="match status" value="1"/>
</dbReference>
<keyword evidence="8" id="KW-1185">Reference proteome</keyword>
<dbReference type="InterPro" id="IPR036138">
    <property type="entry name" value="PBP_dimer_sf"/>
</dbReference>
<comment type="subcellular location">
    <subcellularLocation>
        <location evidence="1">Membrane</location>
    </subcellularLocation>
</comment>
<dbReference type="SUPFAM" id="SSF56601">
    <property type="entry name" value="beta-lactamase/transpeptidase-like"/>
    <property type="match status" value="1"/>
</dbReference>
<protein>
    <submittedName>
        <fullName evidence="7">Penicillin-binding protein 2</fullName>
    </submittedName>
</protein>
<dbReference type="GO" id="GO:0008658">
    <property type="term" value="F:penicillin binding"/>
    <property type="evidence" value="ECO:0007669"/>
    <property type="project" value="InterPro"/>
</dbReference>
<accession>A0A939LSG6</accession>
<evidence type="ECO:0000256" key="1">
    <source>
        <dbReference type="ARBA" id="ARBA00004370"/>
    </source>
</evidence>
<evidence type="ECO:0000259" key="5">
    <source>
        <dbReference type="Pfam" id="PF00905"/>
    </source>
</evidence>
<proteinExistence type="inferred from homology"/>
<dbReference type="AlphaFoldDB" id="A0A939LSG6"/>
<evidence type="ECO:0000256" key="2">
    <source>
        <dbReference type="ARBA" id="ARBA00007171"/>
    </source>
</evidence>
<dbReference type="EMBL" id="JAGEMK010000011">
    <property type="protein sequence ID" value="MBO1753268.1"/>
    <property type="molecule type" value="Genomic_DNA"/>
</dbReference>
<dbReference type="Gene3D" id="3.30.450.330">
    <property type="match status" value="1"/>
</dbReference>
<evidence type="ECO:0000256" key="4">
    <source>
        <dbReference type="SAM" id="MobiDB-lite"/>
    </source>
</evidence>